<evidence type="ECO:0000313" key="3">
    <source>
        <dbReference type="Proteomes" id="UP001383192"/>
    </source>
</evidence>
<dbReference type="InterPro" id="IPR000210">
    <property type="entry name" value="BTB/POZ_dom"/>
</dbReference>
<feature type="domain" description="BTB" evidence="1">
    <location>
        <begin position="19"/>
        <end position="87"/>
    </location>
</feature>
<name>A0AAW0DXV2_9AGAR</name>
<comment type="caution">
    <text evidence="2">The sequence shown here is derived from an EMBL/GenBank/DDBJ whole genome shotgun (WGS) entry which is preliminary data.</text>
</comment>
<accession>A0AAW0DXV2</accession>
<dbReference type="SUPFAM" id="SSF54695">
    <property type="entry name" value="POZ domain"/>
    <property type="match status" value="1"/>
</dbReference>
<evidence type="ECO:0000259" key="1">
    <source>
        <dbReference type="PROSITE" id="PS50097"/>
    </source>
</evidence>
<evidence type="ECO:0000313" key="2">
    <source>
        <dbReference type="EMBL" id="KAK7056935.1"/>
    </source>
</evidence>
<dbReference type="Pfam" id="PF00651">
    <property type="entry name" value="BTB"/>
    <property type="match status" value="1"/>
</dbReference>
<dbReference type="Gene3D" id="3.30.710.10">
    <property type="entry name" value="Potassium Channel Kv1.1, Chain A"/>
    <property type="match status" value="1"/>
</dbReference>
<dbReference type="Proteomes" id="UP001383192">
    <property type="component" value="Unassembled WGS sequence"/>
</dbReference>
<keyword evidence="3" id="KW-1185">Reference proteome</keyword>
<dbReference type="EMBL" id="JAYKXP010000006">
    <property type="protein sequence ID" value="KAK7056935.1"/>
    <property type="molecule type" value="Genomic_DNA"/>
</dbReference>
<dbReference type="PROSITE" id="PS50097">
    <property type="entry name" value="BTB"/>
    <property type="match status" value="1"/>
</dbReference>
<organism evidence="2 3">
    <name type="scientific">Paramarasmius palmivorus</name>
    <dbReference type="NCBI Taxonomy" id="297713"/>
    <lineage>
        <taxon>Eukaryota</taxon>
        <taxon>Fungi</taxon>
        <taxon>Dikarya</taxon>
        <taxon>Basidiomycota</taxon>
        <taxon>Agaricomycotina</taxon>
        <taxon>Agaricomycetes</taxon>
        <taxon>Agaricomycetidae</taxon>
        <taxon>Agaricales</taxon>
        <taxon>Marasmiineae</taxon>
        <taxon>Marasmiaceae</taxon>
        <taxon>Paramarasmius</taxon>
    </lineage>
</organism>
<gene>
    <name evidence="2" type="ORF">VNI00_002653</name>
</gene>
<sequence>MENAGSLNHIRGDPWFEDGNIILVTENNPTAFRVHRGVLARHSEVFEGMFEISRPEVVLNSAEGCPVVPMYDLPVELSNLVKALYDGVSFKNRSIRDFFYVAGILRLATKYFIGRLRTHAIQHLVQTWAHTLQGHDSMIDLALKTPLVDDLTYPFVHPIHVLNLARETNVRILLPSVLYFLSLYSLDELLRADHPKLLVEHPSRPTSTIQYTDIKDYTLMFQKRLDLILDFTRRICGQRHPTCENAQICQRQFTRLRSRLENSWKTRTGPFHFMVQAMNQVSEDNAFCRSCRDTFRKDVAEYRQQSWNGLPAVIGLPSWEELVQEDLPS</sequence>
<proteinExistence type="predicted"/>
<dbReference type="InterPro" id="IPR011333">
    <property type="entry name" value="SKP1/BTB/POZ_sf"/>
</dbReference>
<reference evidence="2 3" key="1">
    <citation type="submission" date="2024-01" db="EMBL/GenBank/DDBJ databases">
        <title>A draft genome for a cacao thread blight-causing isolate of Paramarasmius palmivorus.</title>
        <authorList>
            <person name="Baruah I.K."/>
            <person name="Bukari Y."/>
            <person name="Amoako-Attah I."/>
            <person name="Meinhardt L.W."/>
            <person name="Bailey B.A."/>
            <person name="Cohen S.P."/>
        </authorList>
    </citation>
    <scope>NUCLEOTIDE SEQUENCE [LARGE SCALE GENOMIC DNA]</scope>
    <source>
        <strain evidence="2 3">GH-12</strain>
    </source>
</reference>
<protein>
    <recommendedName>
        <fullName evidence="1">BTB domain-containing protein</fullName>
    </recommendedName>
</protein>
<dbReference type="AlphaFoldDB" id="A0AAW0DXV2"/>